<protein>
    <submittedName>
        <fullName evidence="3">Uncharacterized protein</fullName>
    </submittedName>
</protein>
<reference evidence="3 4" key="1">
    <citation type="submission" date="2023-09" db="EMBL/GenBank/DDBJ databases">
        <authorList>
            <person name="Wang M."/>
        </authorList>
    </citation>
    <scope>NUCLEOTIDE SEQUENCE [LARGE SCALE GENOMIC DNA]</scope>
    <source>
        <strain evidence="3">GT-2023</strain>
        <tissue evidence="3">Liver</tissue>
    </source>
</reference>
<evidence type="ECO:0000256" key="1">
    <source>
        <dbReference type="SAM" id="MobiDB-lite"/>
    </source>
</evidence>
<keyword evidence="2" id="KW-0812">Transmembrane</keyword>
<proteinExistence type="predicted"/>
<name>A0ABR3LJC6_9TELE</name>
<feature type="region of interest" description="Disordered" evidence="1">
    <location>
        <begin position="1"/>
        <end position="38"/>
    </location>
</feature>
<dbReference type="EMBL" id="JAYMGO010000022">
    <property type="protein sequence ID" value="KAL1252166.1"/>
    <property type="molecule type" value="Genomic_DNA"/>
</dbReference>
<gene>
    <name evidence="3" type="ORF">QQF64_019962</name>
</gene>
<feature type="transmembrane region" description="Helical" evidence="2">
    <location>
        <begin position="84"/>
        <end position="108"/>
    </location>
</feature>
<keyword evidence="2" id="KW-1133">Transmembrane helix</keyword>
<evidence type="ECO:0000256" key="2">
    <source>
        <dbReference type="SAM" id="Phobius"/>
    </source>
</evidence>
<accession>A0ABR3LJC6</accession>
<organism evidence="3 4">
    <name type="scientific">Cirrhinus molitorella</name>
    <name type="common">mud carp</name>
    <dbReference type="NCBI Taxonomy" id="172907"/>
    <lineage>
        <taxon>Eukaryota</taxon>
        <taxon>Metazoa</taxon>
        <taxon>Chordata</taxon>
        <taxon>Craniata</taxon>
        <taxon>Vertebrata</taxon>
        <taxon>Euteleostomi</taxon>
        <taxon>Actinopterygii</taxon>
        <taxon>Neopterygii</taxon>
        <taxon>Teleostei</taxon>
        <taxon>Ostariophysi</taxon>
        <taxon>Cypriniformes</taxon>
        <taxon>Cyprinidae</taxon>
        <taxon>Labeoninae</taxon>
        <taxon>Labeonini</taxon>
        <taxon>Cirrhinus</taxon>
    </lineage>
</organism>
<evidence type="ECO:0000313" key="4">
    <source>
        <dbReference type="Proteomes" id="UP001558613"/>
    </source>
</evidence>
<feature type="compositionally biased region" description="Pro residues" evidence="1">
    <location>
        <begin position="27"/>
        <end position="38"/>
    </location>
</feature>
<sequence>MGRGEKGEKGAQGVMWPLMGPGEPNRFAPPPPPRVRTPPPPQKKFLIESTRFTWVTCFGFKTANFAERSDTITFTVQSPYHLPVSLIVLISAVAGSLLIIATVGILCICRKHRKTDQEVQANEEEITYAETTFHERKAQKSNVKEEEDVVYAGVVTRR</sequence>
<keyword evidence="4" id="KW-1185">Reference proteome</keyword>
<comment type="caution">
    <text evidence="3">The sequence shown here is derived from an EMBL/GenBank/DDBJ whole genome shotgun (WGS) entry which is preliminary data.</text>
</comment>
<dbReference type="Proteomes" id="UP001558613">
    <property type="component" value="Unassembled WGS sequence"/>
</dbReference>
<evidence type="ECO:0000313" key="3">
    <source>
        <dbReference type="EMBL" id="KAL1252166.1"/>
    </source>
</evidence>
<keyword evidence="2" id="KW-0472">Membrane</keyword>